<keyword evidence="3" id="KW-1185">Reference proteome</keyword>
<evidence type="ECO:0000313" key="3">
    <source>
        <dbReference type="Proteomes" id="UP001642484"/>
    </source>
</evidence>
<evidence type="ECO:0000259" key="1">
    <source>
        <dbReference type="Pfam" id="PF12697"/>
    </source>
</evidence>
<sequence>MWPATLRRPAQRCAAPRGMRAARGAAGESDLVSHDGRQLRFGYRPLQRWERCATLMASFALLGLLARARQSPWQRAARVLSSGRSHWLVWSLSALWIVGSAWATHAVLKLCAVMCFARPKLLPPESILPSASSSIRHLPGKVAVHLLRRPPDSTEDVMPVLCFHGFGANATSYEDLLDALMAQLPSALLLCPDQVGFGLTRRPSLEIHRQLRRNDLPAHLLRPKDQASALDSLTPLQMYTLSGNAVIANALLNSEPLLPSGPSSLLVIGHSMGAITAAAVAVSQARQGTVVNLILESPAFLTNPTKHLKSSTIGAVTALSLRFQRAFLRLVLQLPGLTYNRSLKRTFLLLSPALDAFLCALFSHAREQRRFWERGLSVASQLDGEALKRQVLRYRWPSLSVRWAYGLSNFVTARLITMEDALVLHELIEASMEGNLRVLIVTGDQDKVVPVGRSKFLQKLLQCDLELIEGCGHIAHEEDPERFAELVARFLKAQAMETDGLSGKKELSTSGTM</sequence>
<name>A0ABP0KF18_9DINO</name>
<dbReference type="Proteomes" id="UP001642484">
    <property type="component" value="Unassembled WGS sequence"/>
</dbReference>
<protein>
    <recommendedName>
        <fullName evidence="1">AB hydrolase-1 domain-containing protein</fullName>
    </recommendedName>
</protein>
<dbReference type="InterPro" id="IPR000073">
    <property type="entry name" value="AB_hydrolase_1"/>
</dbReference>
<evidence type="ECO:0000313" key="2">
    <source>
        <dbReference type="EMBL" id="CAK9025405.1"/>
    </source>
</evidence>
<proteinExistence type="predicted"/>
<dbReference type="PANTHER" id="PTHR43689:SF1">
    <property type="entry name" value="ALPHA_BETA-HYDROLASES SUPERFAMILY PROTEIN"/>
    <property type="match status" value="1"/>
</dbReference>
<dbReference type="Pfam" id="PF12697">
    <property type="entry name" value="Abhydrolase_6"/>
    <property type="match status" value="1"/>
</dbReference>
<dbReference type="PANTHER" id="PTHR43689">
    <property type="entry name" value="HYDROLASE"/>
    <property type="match status" value="1"/>
</dbReference>
<dbReference type="EMBL" id="CAXAMN010008491">
    <property type="protein sequence ID" value="CAK9025405.1"/>
    <property type="molecule type" value="Genomic_DNA"/>
</dbReference>
<dbReference type="Gene3D" id="3.40.50.1820">
    <property type="entry name" value="alpha/beta hydrolase"/>
    <property type="match status" value="1"/>
</dbReference>
<dbReference type="InterPro" id="IPR029058">
    <property type="entry name" value="AB_hydrolase_fold"/>
</dbReference>
<comment type="caution">
    <text evidence="2">The sequence shown here is derived from an EMBL/GenBank/DDBJ whole genome shotgun (WGS) entry which is preliminary data.</text>
</comment>
<organism evidence="2 3">
    <name type="scientific">Durusdinium trenchii</name>
    <dbReference type="NCBI Taxonomy" id="1381693"/>
    <lineage>
        <taxon>Eukaryota</taxon>
        <taxon>Sar</taxon>
        <taxon>Alveolata</taxon>
        <taxon>Dinophyceae</taxon>
        <taxon>Suessiales</taxon>
        <taxon>Symbiodiniaceae</taxon>
        <taxon>Durusdinium</taxon>
    </lineage>
</organism>
<feature type="domain" description="AB hydrolase-1" evidence="1">
    <location>
        <begin position="160"/>
        <end position="485"/>
    </location>
</feature>
<accession>A0ABP0KF18</accession>
<reference evidence="2 3" key="1">
    <citation type="submission" date="2024-02" db="EMBL/GenBank/DDBJ databases">
        <authorList>
            <person name="Chen Y."/>
            <person name="Shah S."/>
            <person name="Dougan E. K."/>
            <person name="Thang M."/>
            <person name="Chan C."/>
        </authorList>
    </citation>
    <scope>NUCLEOTIDE SEQUENCE [LARGE SCALE GENOMIC DNA]</scope>
</reference>
<dbReference type="SUPFAM" id="SSF53474">
    <property type="entry name" value="alpha/beta-Hydrolases"/>
    <property type="match status" value="1"/>
</dbReference>
<gene>
    <name evidence="2" type="ORF">CCMP2556_LOCUS15987</name>
</gene>